<keyword evidence="3 5" id="KW-1133">Transmembrane helix</keyword>
<evidence type="ECO:0000313" key="7">
    <source>
        <dbReference type="EMBL" id="MCK7612441.1"/>
    </source>
</evidence>
<evidence type="ECO:0000256" key="3">
    <source>
        <dbReference type="ARBA" id="ARBA00022989"/>
    </source>
</evidence>
<evidence type="ECO:0000259" key="6">
    <source>
        <dbReference type="Pfam" id="PF13748"/>
    </source>
</evidence>
<evidence type="ECO:0000256" key="1">
    <source>
        <dbReference type="ARBA" id="ARBA00004651"/>
    </source>
</evidence>
<sequence length="295" mass="32910">MRVRIDLAYVLKRFAGRIAVTWAIVLMENGLLALVPLSVGMTIDGLLAGRVQELGWLVAILITLGCVAVGRRFYDTRVYGTIRLRLGSELQRRNSALNVSKHSVRIDMSRELVDFLEIQVPELMTAVVQIGFSLVVLTWFDVRLGLSCALVVTGMLLVYACFHRTFYRFNGLLNDQKERQIDVLAAGGRRGVFRHLRTLRRHEVTISDTEAVLYGGIFLLQIAFVAFNLLQGSRIDGVSAGQFFSIATYSWDYVEAALLLPIALQSWSRLSEICHRLNGPEDCAPAPASQLPSQP</sequence>
<evidence type="ECO:0000256" key="5">
    <source>
        <dbReference type="SAM" id="Phobius"/>
    </source>
</evidence>
<dbReference type="InterPro" id="IPR011527">
    <property type="entry name" value="ABC1_TM_dom"/>
</dbReference>
<comment type="caution">
    <text evidence="7">The sequence shown here is derived from an EMBL/GenBank/DDBJ whole genome shotgun (WGS) entry which is preliminary data.</text>
</comment>
<keyword evidence="4 5" id="KW-0472">Membrane</keyword>
<accession>A0ABT0GSL7</accession>
<gene>
    <name evidence="7" type="ORF">M0H32_09735</name>
</gene>
<name>A0ABT0GSL7_9HYPH</name>
<feature type="transmembrane region" description="Helical" evidence="5">
    <location>
        <begin position="144"/>
        <end position="162"/>
    </location>
</feature>
<dbReference type="Proteomes" id="UP001431221">
    <property type="component" value="Unassembled WGS sequence"/>
</dbReference>
<feature type="transmembrane region" description="Helical" evidence="5">
    <location>
        <begin position="55"/>
        <end position="74"/>
    </location>
</feature>
<dbReference type="InterPro" id="IPR036640">
    <property type="entry name" value="ABC1_TM_sf"/>
</dbReference>
<protein>
    <submittedName>
        <fullName evidence="7">ABC transporter six-transmembrane domain-containing protein</fullName>
    </submittedName>
</protein>
<feature type="transmembrane region" description="Helical" evidence="5">
    <location>
        <begin position="20"/>
        <end position="43"/>
    </location>
</feature>
<organism evidence="7 8">
    <name type="scientific">Roseibium sediminicola</name>
    <dbReference type="NCBI Taxonomy" id="2933272"/>
    <lineage>
        <taxon>Bacteria</taxon>
        <taxon>Pseudomonadati</taxon>
        <taxon>Pseudomonadota</taxon>
        <taxon>Alphaproteobacteria</taxon>
        <taxon>Hyphomicrobiales</taxon>
        <taxon>Stappiaceae</taxon>
        <taxon>Roseibium</taxon>
    </lineage>
</organism>
<feature type="transmembrane region" description="Helical" evidence="5">
    <location>
        <begin position="211"/>
        <end position="230"/>
    </location>
</feature>
<dbReference type="Gene3D" id="1.20.1560.10">
    <property type="entry name" value="ABC transporter type 1, transmembrane domain"/>
    <property type="match status" value="1"/>
</dbReference>
<feature type="domain" description="ABC transmembrane type-1" evidence="6">
    <location>
        <begin position="9"/>
        <end position="241"/>
    </location>
</feature>
<dbReference type="SUPFAM" id="SSF90123">
    <property type="entry name" value="ABC transporter transmembrane region"/>
    <property type="match status" value="1"/>
</dbReference>
<evidence type="ECO:0000313" key="8">
    <source>
        <dbReference type="Proteomes" id="UP001431221"/>
    </source>
</evidence>
<keyword evidence="8" id="KW-1185">Reference proteome</keyword>
<keyword evidence="2 5" id="KW-0812">Transmembrane</keyword>
<comment type="subcellular location">
    <subcellularLocation>
        <location evidence="1">Cell membrane</location>
        <topology evidence="1">Multi-pass membrane protein</topology>
    </subcellularLocation>
</comment>
<dbReference type="EMBL" id="JALNMJ010000005">
    <property type="protein sequence ID" value="MCK7612441.1"/>
    <property type="molecule type" value="Genomic_DNA"/>
</dbReference>
<proteinExistence type="predicted"/>
<evidence type="ECO:0000256" key="4">
    <source>
        <dbReference type="ARBA" id="ARBA00023136"/>
    </source>
</evidence>
<reference evidence="7" key="1">
    <citation type="submission" date="2022-04" db="EMBL/GenBank/DDBJ databases">
        <title>Roseibium sp. CAU 1639 isolated from mud.</title>
        <authorList>
            <person name="Kim W."/>
        </authorList>
    </citation>
    <scope>NUCLEOTIDE SEQUENCE</scope>
    <source>
        <strain evidence="7">CAU 1639</strain>
    </source>
</reference>
<dbReference type="RefSeq" id="WP_248153384.1">
    <property type="nucleotide sequence ID" value="NZ_JALNMJ010000005.1"/>
</dbReference>
<evidence type="ECO:0000256" key="2">
    <source>
        <dbReference type="ARBA" id="ARBA00022692"/>
    </source>
</evidence>
<dbReference type="Pfam" id="PF13748">
    <property type="entry name" value="ABC_membrane_3"/>
    <property type="match status" value="1"/>
</dbReference>